<reference evidence="1" key="2">
    <citation type="submission" date="2025-08" db="UniProtKB">
        <authorList>
            <consortium name="EnsemblFungi"/>
        </authorList>
    </citation>
    <scope>IDENTIFICATION</scope>
    <source>
        <strain evidence="1">4287 / CBS 123668 / FGSC 9935 / NRRL 34936</strain>
    </source>
</reference>
<reference evidence="2" key="1">
    <citation type="journal article" date="2012" name="Mol. Plant Microbe Interact.">
        <title>A highly conserved effector in Fusarium oxysporum is required for full virulence on Arabidopsis.</title>
        <authorList>
            <person name="Thatcher L.F."/>
            <person name="Gardiner D.M."/>
            <person name="Kazan K."/>
            <person name="Manners J."/>
        </authorList>
    </citation>
    <scope>NUCLEOTIDE SEQUENCE [LARGE SCALE GENOMIC DNA]</scope>
    <source>
        <strain evidence="2">Fo5176</strain>
    </source>
</reference>
<proteinExistence type="predicted"/>
<dbReference type="AlphaFoldDB" id="A0A0D2XGR1"/>
<sequence length="159" mass="17049">MVGCQTTTACLFDLGNEALLIDRVTPMRKTNVEGRPEVGGLLGDSSTRETTSGLDLAKLELDKFIIGVILCVVMSEDLEGIVVLILAEEPTGTLGHPKDSDEDDDAAYGLEKAGKSPGPMAFSRKPGGIVVRLPGRFRGEEADYRARRVATINWGRCGL</sequence>
<evidence type="ECO:0000313" key="2">
    <source>
        <dbReference type="Proteomes" id="UP000002489"/>
    </source>
</evidence>
<evidence type="ECO:0000313" key="1">
    <source>
        <dbReference type="EnsemblFungi" id="FOXG_03105P0"/>
    </source>
</evidence>
<name>A0A0D2XGR1_FUSOF</name>
<organism evidence="1 2">
    <name type="scientific">Fusarium oxysporum (strain Fo5176)</name>
    <name type="common">Fusarium vascular wilt</name>
    <dbReference type="NCBI Taxonomy" id="660025"/>
    <lineage>
        <taxon>Eukaryota</taxon>
        <taxon>Fungi</taxon>
        <taxon>Dikarya</taxon>
        <taxon>Ascomycota</taxon>
        <taxon>Pezizomycotina</taxon>
        <taxon>Sordariomycetes</taxon>
        <taxon>Hypocreomycetidae</taxon>
        <taxon>Hypocreales</taxon>
        <taxon>Nectriaceae</taxon>
        <taxon>Fusarium</taxon>
        <taxon>Fusarium oxysporum species complex</taxon>
    </lineage>
</organism>
<dbReference type="Proteomes" id="UP000002489">
    <property type="component" value="Unassembled WGS sequence"/>
</dbReference>
<dbReference type="EnsemblFungi" id="FOXG_03105T0">
    <property type="protein sequence ID" value="FOXG_03105P0"/>
    <property type="gene ID" value="FOXG_03105"/>
</dbReference>
<protein>
    <submittedName>
        <fullName evidence="1">Uncharacterized protein</fullName>
    </submittedName>
</protein>
<accession>A0A0D2XGR1</accession>